<evidence type="ECO:0000313" key="2">
    <source>
        <dbReference type="Proteomes" id="UP001451606"/>
    </source>
</evidence>
<name>A0AAX4NG55_9ARCH</name>
<evidence type="ECO:0000313" key="1">
    <source>
        <dbReference type="EMBL" id="WYX99751.1"/>
    </source>
</evidence>
<reference evidence="1 2" key="1">
    <citation type="submission" date="2023-09" db="EMBL/GenBank/DDBJ databases">
        <authorList>
            <person name="Golyshina O.V."/>
            <person name="Lunev E.A."/>
            <person name="Bargiela R."/>
            <person name="Gaines M.C."/>
            <person name="Daum B."/>
            <person name="Bale N.J."/>
            <person name="Koenen M."/>
            <person name="Sinninghe Damst J.S."/>
            <person name="Yakimov M."/>
            <person name="Golyshin P.N."/>
        </authorList>
    </citation>
    <scope>NUCLEOTIDE SEQUENCE [LARGE SCALE GENOMIC DNA]</scope>
    <source>
        <strain evidence="1 2">M1</strain>
    </source>
</reference>
<dbReference type="Proteomes" id="UP001451606">
    <property type="component" value="Chromosome"/>
</dbReference>
<dbReference type="RefSeq" id="WP_393971713.1">
    <property type="nucleotide sequence ID" value="NZ_CP133772.1"/>
</dbReference>
<keyword evidence="2" id="KW-1185">Reference proteome</keyword>
<dbReference type="EMBL" id="CP133772">
    <property type="protein sequence ID" value="WYX99751.1"/>
    <property type="molecule type" value="Genomic_DNA"/>
</dbReference>
<gene>
    <name evidence="1" type="ORF">OXIME_000293</name>
</gene>
<protein>
    <submittedName>
        <fullName evidence="1">Uncharacterized protein</fullName>
    </submittedName>
</protein>
<dbReference type="KEGG" id="omr:OXIME_000293"/>
<sequence>MAVHENPLGEEASPSISLIDERYPLEALKIIEDILRAFQMTLIS</sequence>
<dbReference type="AlphaFoldDB" id="A0AAX4NG55"/>
<accession>A0AAX4NG55</accession>
<proteinExistence type="predicted"/>
<dbReference type="GeneID" id="95967017"/>
<organism evidence="1 2">
    <name type="scientific">Oxyplasma meridianum</name>
    <dbReference type="NCBI Taxonomy" id="3073602"/>
    <lineage>
        <taxon>Archaea</taxon>
        <taxon>Methanobacteriati</taxon>
        <taxon>Thermoplasmatota</taxon>
        <taxon>Thermoplasmata</taxon>
        <taxon>Thermoplasmatales</taxon>
        <taxon>Thermoplasmataceae</taxon>
        <taxon>Oxyplasma</taxon>
    </lineage>
</organism>